<dbReference type="EMBL" id="JAFEKC020000017">
    <property type="protein sequence ID" value="KAK0510291.1"/>
    <property type="molecule type" value="Genomic_DNA"/>
</dbReference>
<comment type="catalytic activity">
    <reaction evidence="1">
        <text>Thiol-dependent hydrolysis of ester, thioester, amide, peptide and isopeptide bonds formed by the C-terminal Gly of ubiquitin (a 76-residue protein attached to proteins as an intracellular targeting signal).</text>
        <dbReference type="EC" id="3.4.19.12"/>
    </reaction>
</comment>
<dbReference type="InterPro" id="IPR038765">
    <property type="entry name" value="Papain-like_cys_pep_sf"/>
</dbReference>
<organism evidence="8 9">
    <name type="scientific">Cladonia borealis</name>
    <dbReference type="NCBI Taxonomy" id="184061"/>
    <lineage>
        <taxon>Eukaryota</taxon>
        <taxon>Fungi</taxon>
        <taxon>Dikarya</taxon>
        <taxon>Ascomycota</taxon>
        <taxon>Pezizomycotina</taxon>
        <taxon>Lecanoromycetes</taxon>
        <taxon>OSLEUM clade</taxon>
        <taxon>Lecanoromycetidae</taxon>
        <taxon>Lecanorales</taxon>
        <taxon>Lecanorineae</taxon>
        <taxon>Cladoniaceae</taxon>
        <taxon>Cladonia</taxon>
    </lineage>
</organism>
<feature type="compositionally biased region" description="Low complexity" evidence="7">
    <location>
        <begin position="345"/>
        <end position="370"/>
    </location>
</feature>
<protein>
    <recommendedName>
        <fullName evidence="2">ubiquitinyl hydrolase 1</fullName>
        <ecNumber evidence="2">3.4.19.12</ecNumber>
    </recommendedName>
</protein>
<dbReference type="GO" id="GO:0071108">
    <property type="term" value="P:protein K48-linked deubiquitination"/>
    <property type="evidence" value="ECO:0007669"/>
    <property type="project" value="TreeGrafter"/>
</dbReference>
<keyword evidence="3" id="KW-0645">Protease</keyword>
<evidence type="ECO:0000256" key="1">
    <source>
        <dbReference type="ARBA" id="ARBA00000707"/>
    </source>
</evidence>
<evidence type="ECO:0000256" key="7">
    <source>
        <dbReference type="SAM" id="MobiDB-lite"/>
    </source>
</evidence>
<dbReference type="InterPro" id="IPR042467">
    <property type="entry name" value="Peptidase_C65_otubain_sub2"/>
</dbReference>
<dbReference type="Gene3D" id="3.30.200.60">
    <property type="entry name" value="Peptidase C65 Otubain, subdomain 1"/>
    <property type="match status" value="1"/>
</dbReference>
<evidence type="ECO:0000313" key="9">
    <source>
        <dbReference type="Proteomes" id="UP001166286"/>
    </source>
</evidence>
<evidence type="ECO:0000256" key="2">
    <source>
        <dbReference type="ARBA" id="ARBA00012759"/>
    </source>
</evidence>
<keyword evidence="4" id="KW-0833">Ubl conjugation pathway</keyword>
<dbReference type="GO" id="GO:0004843">
    <property type="term" value="F:cysteine-type deubiquitinase activity"/>
    <property type="evidence" value="ECO:0007669"/>
    <property type="project" value="UniProtKB-EC"/>
</dbReference>
<dbReference type="AlphaFoldDB" id="A0AA39QYS4"/>
<dbReference type="SUPFAM" id="SSF54001">
    <property type="entry name" value="Cysteine proteinases"/>
    <property type="match status" value="1"/>
</dbReference>
<dbReference type="Pfam" id="PF10275">
    <property type="entry name" value="Peptidase_C65"/>
    <property type="match status" value="1"/>
</dbReference>
<evidence type="ECO:0000256" key="4">
    <source>
        <dbReference type="ARBA" id="ARBA00022786"/>
    </source>
</evidence>
<dbReference type="InterPro" id="IPR019400">
    <property type="entry name" value="Peptidase_C65_otubain"/>
</dbReference>
<accession>A0AA39QYS4</accession>
<keyword evidence="5" id="KW-0378">Hydrolase</keyword>
<comment type="caution">
    <text evidence="8">The sequence shown here is derived from an EMBL/GenBank/DDBJ whole genome shotgun (WGS) entry which is preliminary data.</text>
</comment>
<dbReference type="EC" id="3.4.19.12" evidence="2"/>
<sequence>MMASEQEIADLERMSGNYEPAVTGPLVGKLQSTQAIVAEYAQADPIYIHKTTALPAKYSHYRTLRGDGNCGWRALAFGYFEALLRIGDGAKILEELAKLKEYNKRFEAIGIPAETYEDFTEPTFELLQQTVANLPNHDDGEFILAAFNDPEISPQITYHFRLITTAWMQSHPDYYADFLPDTTVEDYCRTTIEPSQKEIDNVGLQVLATALINEAGIAIEVLYLDRSPGAEVNHHEWNVLDAEGKVVESASTIRLLYRPGHYDLLYKSEDIFKMSMAPMAHPEVRFVTSIPTFSASDTAAFSYSMDHVGLLAEYLPGYTLSMTPTYSTLPYHQPQTIPTPPKTTPSPITRTESISPAKPKAPATSPSPSSLRIEKFRTTMEQLELNYDLSQDKKSSDEQDQISSARE</sequence>
<dbReference type="GO" id="GO:0005634">
    <property type="term" value="C:nucleus"/>
    <property type="evidence" value="ECO:0007669"/>
    <property type="project" value="TreeGrafter"/>
</dbReference>
<dbReference type="Gene3D" id="1.20.1300.20">
    <property type="entry name" value="Peptidase C65 Otubain, subdomain 2"/>
    <property type="match status" value="1"/>
</dbReference>
<feature type="region of interest" description="Disordered" evidence="7">
    <location>
        <begin position="330"/>
        <end position="407"/>
    </location>
</feature>
<evidence type="ECO:0000256" key="5">
    <source>
        <dbReference type="ARBA" id="ARBA00022801"/>
    </source>
</evidence>
<dbReference type="GO" id="GO:0043130">
    <property type="term" value="F:ubiquitin binding"/>
    <property type="evidence" value="ECO:0007669"/>
    <property type="project" value="TreeGrafter"/>
</dbReference>
<dbReference type="PANTHER" id="PTHR12931:SF15">
    <property type="entry name" value="UBIQUITIN THIOESTERASE OTUBAIN-LIKE"/>
    <property type="match status" value="1"/>
</dbReference>
<dbReference type="GO" id="GO:0006508">
    <property type="term" value="P:proteolysis"/>
    <property type="evidence" value="ECO:0007669"/>
    <property type="project" value="UniProtKB-KW"/>
</dbReference>
<dbReference type="PANTHER" id="PTHR12931">
    <property type="entry name" value="UBIQUITIN THIOLESTERASE PROTEIN OTUB"/>
    <property type="match status" value="1"/>
</dbReference>
<proteinExistence type="predicted"/>
<reference evidence="8" key="1">
    <citation type="submission" date="2023-03" db="EMBL/GenBank/DDBJ databases">
        <title>Complete genome of Cladonia borealis.</title>
        <authorList>
            <person name="Park H."/>
        </authorList>
    </citation>
    <scope>NUCLEOTIDE SEQUENCE</scope>
    <source>
        <strain evidence="8">ANT050790</strain>
    </source>
</reference>
<name>A0AA39QYS4_9LECA</name>
<dbReference type="InterPro" id="IPR042468">
    <property type="entry name" value="Peptidase_C65_otubain_sub1"/>
</dbReference>
<keyword evidence="6" id="KW-0788">Thiol protease</keyword>
<dbReference type="CDD" id="cd22749">
    <property type="entry name" value="Otubain_C65"/>
    <property type="match status" value="1"/>
</dbReference>
<evidence type="ECO:0000256" key="3">
    <source>
        <dbReference type="ARBA" id="ARBA00022670"/>
    </source>
</evidence>
<evidence type="ECO:0000256" key="6">
    <source>
        <dbReference type="ARBA" id="ARBA00022807"/>
    </source>
</evidence>
<dbReference type="Proteomes" id="UP001166286">
    <property type="component" value="Unassembled WGS sequence"/>
</dbReference>
<evidence type="ECO:0000313" key="8">
    <source>
        <dbReference type="EMBL" id="KAK0510291.1"/>
    </source>
</evidence>
<keyword evidence="9" id="KW-1185">Reference proteome</keyword>
<gene>
    <name evidence="8" type="ORF">JMJ35_007685</name>
</gene>